<reference evidence="2 3" key="1">
    <citation type="submission" date="2019-06" db="EMBL/GenBank/DDBJ databases">
        <title>Spirosoma utsteinense sp. nov. isolated from Antarctic ice-free soils.</title>
        <authorList>
            <person name="Tahon G."/>
        </authorList>
    </citation>
    <scope>NUCLEOTIDE SEQUENCE [LARGE SCALE GENOMIC DNA]</scope>
    <source>
        <strain evidence="2 3">LMG 31447</strain>
    </source>
</reference>
<name>A0ABR6W4T9_9BACT</name>
<dbReference type="Proteomes" id="UP000700732">
    <property type="component" value="Unassembled WGS sequence"/>
</dbReference>
<dbReference type="PANTHER" id="PTHR39419">
    <property type="entry name" value="SLL0814 PROTEIN"/>
    <property type="match status" value="1"/>
</dbReference>
<feature type="transmembrane region" description="Helical" evidence="1">
    <location>
        <begin position="42"/>
        <end position="59"/>
    </location>
</feature>
<evidence type="ECO:0000256" key="1">
    <source>
        <dbReference type="SAM" id="Phobius"/>
    </source>
</evidence>
<accession>A0ABR6W4T9</accession>
<feature type="transmembrane region" description="Helical" evidence="1">
    <location>
        <begin position="172"/>
        <end position="191"/>
    </location>
</feature>
<feature type="transmembrane region" description="Helical" evidence="1">
    <location>
        <begin position="66"/>
        <end position="90"/>
    </location>
</feature>
<dbReference type="Pfam" id="PF04240">
    <property type="entry name" value="Caroten_synth"/>
    <property type="match status" value="1"/>
</dbReference>
<keyword evidence="1" id="KW-0812">Transmembrane</keyword>
<feature type="transmembrane region" description="Helical" evidence="1">
    <location>
        <begin position="197"/>
        <end position="215"/>
    </location>
</feature>
<comment type="caution">
    <text evidence="2">The sequence shown here is derived from an EMBL/GenBank/DDBJ whole genome shotgun (WGS) entry which is preliminary data.</text>
</comment>
<gene>
    <name evidence="2" type="ORF">FH603_2070</name>
</gene>
<evidence type="ECO:0000313" key="3">
    <source>
        <dbReference type="Proteomes" id="UP000700732"/>
    </source>
</evidence>
<evidence type="ECO:0000313" key="2">
    <source>
        <dbReference type="EMBL" id="MBC3791565.1"/>
    </source>
</evidence>
<organism evidence="2 3">
    <name type="scientific">Spirosoma utsteinense</name>
    <dbReference type="NCBI Taxonomy" id="2585773"/>
    <lineage>
        <taxon>Bacteria</taxon>
        <taxon>Pseudomonadati</taxon>
        <taxon>Bacteroidota</taxon>
        <taxon>Cytophagia</taxon>
        <taxon>Cytophagales</taxon>
        <taxon>Cytophagaceae</taxon>
        <taxon>Spirosoma</taxon>
    </lineage>
</organism>
<feature type="transmembrane region" description="Helical" evidence="1">
    <location>
        <begin position="18"/>
        <end position="36"/>
    </location>
</feature>
<sequence>MAASIPIAPRYHSAIRTVLVLAYVAGTIGLHMPFLADYFRPLSPFTLISSLVVLMLYHADWRPSFCLYLIVALLVGYLVEVVGVHTSLIFGEYAYGQGLGAKIWDVPPVIGINWLTLSYCCGSVCDQLKVPVWAKVIAASSLMVGLDFFIEPVAVSLDFWTWFGQPIPIKNYVGWWLVSASLFSLWYTLPFRKENRLAKWLLTLQFFFFAMHNLLMHFR</sequence>
<dbReference type="PANTHER" id="PTHR39419:SF1">
    <property type="entry name" value="SLL0814 PROTEIN"/>
    <property type="match status" value="1"/>
</dbReference>
<keyword evidence="1" id="KW-1133">Transmembrane helix</keyword>
<proteinExistence type="predicted"/>
<protein>
    <submittedName>
        <fullName evidence="2">Membrane protein</fullName>
    </submittedName>
</protein>
<dbReference type="InterPro" id="IPR007354">
    <property type="entry name" value="CruF-like"/>
</dbReference>
<dbReference type="EMBL" id="VFIA01000010">
    <property type="protein sequence ID" value="MBC3791565.1"/>
    <property type="molecule type" value="Genomic_DNA"/>
</dbReference>
<keyword evidence="3" id="KW-1185">Reference proteome</keyword>
<feature type="transmembrane region" description="Helical" evidence="1">
    <location>
        <begin position="136"/>
        <end position="160"/>
    </location>
</feature>
<dbReference type="RefSeq" id="WP_186737363.1">
    <property type="nucleotide sequence ID" value="NZ_VFIA01000010.1"/>
</dbReference>
<keyword evidence="1" id="KW-0472">Membrane</keyword>